<dbReference type="Gene3D" id="3.40.50.1820">
    <property type="entry name" value="alpha/beta hydrolase"/>
    <property type="match status" value="1"/>
</dbReference>
<evidence type="ECO:0000256" key="11">
    <source>
        <dbReference type="ARBA" id="ARBA00030045"/>
    </source>
</evidence>
<comment type="function">
    <text evidence="2">Removes N-terminal dipeptides sequentially from polypeptides having unsubstituted N-termini provided that the penultimate residue is proline.</text>
</comment>
<dbReference type="SMART" id="SM00940">
    <property type="entry name" value="PepX_N"/>
    <property type="match status" value="1"/>
</dbReference>
<proteinExistence type="inferred from homology"/>
<dbReference type="InterPro" id="IPR000383">
    <property type="entry name" value="Xaa-Pro-like_dom"/>
</dbReference>
<gene>
    <name evidence="15" type="ORF">ELX58_03265</name>
</gene>
<dbReference type="GO" id="GO:0008239">
    <property type="term" value="F:dipeptidyl-peptidase activity"/>
    <property type="evidence" value="ECO:0007669"/>
    <property type="project" value="UniProtKB-EC"/>
</dbReference>
<dbReference type="Gene3D" id="1.10.246.70">
    <property type="match status" value="1"/>
</dbReference>
<dbReference type="SUPFAM" id="SSF49785">
    <property type="entry name" value="Galactose-binding domain-like"/>
    <property type="match status" value="1"/>
</dbReference>
<dbReference type="GO" id="GO:0004177">
    <property type="term" value="F:aminopeptidase activity"/>
    <property type="evidence" value="ECO:0007669"/>
    <property type="project" value="UniProtKB-KW"/>
</dbReference>
<dbReference type="EMBL" id="CP034726">
    <property type="protein sequence ID" value="QBP18174.1"/>
    <property type="molecule type" value="Genomic_DNA"/>
</dbReference>
<feature type="domain" description="X-Prolyl dipeptidyl aminopeptidase PepX N-terminal" evidence="14">
    <location>
        <begin position="1"/>
        <end position="159"/>
    </location>
</feature>
<dbReference type="GO" id="GO:0006508">
    <property type="term" value="P:proteolysis"/>
    <property type="evidence" value="ECO:0007669"/>
    <property type="project" value="UniProtKB-KW"/>
</dbReference>
<dbReference type="Gene3D" id="2.60.120.260">
    <property type="entry name" value="Galactose-binding domain-like"/>
    <property type="match status" value="1"/>
</dbReference>
<evidence type="ECO:0000256" key="2">
    <source>
        <dbReference type="ARBA" id="ARBA00003997"/>
    </source>
</evidence>
<evidence type="ECO:0000256" key="7">
    <source>
        <dbReference type="ARBA" id="ARBA00022438"/>
    </source>
</evidence>
<dbReference type="AlphaFoldDB" id="A0A4P6ZKG7"/>
<evidence type="ECO:0000313" key="15">
    <source>
        <dbReference type="EMBL" id="QBP18174.1"/>
    </source>
</evidence>
<dbReference type="Proteomes" id="UP000294321">
    <property type="component" value="Chromosome"/>
</dbReference>
<feature type="domain" description="Xaa-Pro dipeptidyl-peptidase C-terminal" evidence="13">
    <location>
        <begin position="538"/>
        <end position="798"/>
    </location>
</feature>
<keyword evidence="16" id="KW-1185">Reference proteome</keyword>
<sequence>MKDHQFALKPTKCNEMVKELKTIHFYNDQLAKLKPTKLLKTLLMKAFANEHSHTMKMVRLHDLMATPTVAADDYLAHHDDVSFNVFYNIALCMLHFDVDLDFQLSDPLKGLKKSNMPYLKPLDPKSMTTKEIFEAWYLLLCTHTKKCQTLLEELASAGYYKQFNDLPKPLFFNGKAQPVFDTSDFIHDIVYVEAPLDTDHDGKRDLLRTDVIRPRETEDGLKVPTVFTPSTYNLGTNDRLDLKMIHNVNVPLKHKQPNNYTYKDVTTHFDPTKNIPAPRKIKKTTKKAEASSYDDGWTYNLNNYFLARGFAVVYSSGVGTYDSQGLRDTGARSEVDSTKAVIEWLAGNRTAFTNPVDQIAIPAWWSNHHVGMTGRSYLGTLTEAVAGTGVKGLNACIVEAGISNYYDYYRDTGLVIGGEDCDVLGEFTFSRRKGVGDYHRIKPKWHKQLKYMLKGEDRKTGNYNKFWDNRNYLKNVHNVKAGMLIVHGLNDWNVKPRNAWNLWQHLQNVPTDKKIVLHQGQHIYINNLQSIDFTDMANLWFSNKLYGADNHANQVIPTVMVQDNTKPETWHTYGNWGHTGHQVTYRFNDHQLDPKQSSSQPLSFKDHLDKKHFDHYCHWHDDWHHDTFSSKPSPMSHNRLLFKSAPLKHDLVVDGVVHLKLRVKSSANVGLLTAFLVDYGKMKRLTKTPQILQPQRVTLTYHWQQANIKDFMKQENYTPFKKIVTAHLNMQNRENCYKVDDLKPNQYVDVDLQFQPTFFHFLPKHRVGLAVCATDFIWTQRGNQKITYTLDPKHCELILPTYEKK</sequence>
<dbReference type="GO" id="GO:0008236">
    <property type="term" value="F:serine-type peptidase activity"/>
    <property type="evidence" value="ECO:0007669"/>
    <property type="project" value="UniProtKB-KW"/>
</dbReference>
<accession>A0A4P6ZKG7</accession>
<dbReference type="PRINTS" id="PR00923">
    <property type="entry name" value="LACTOPTASE"/>
</dbReference>
<evidence type="ECO:0000256" key="3">
    <source>
        <dbReference type="ARBA" id="ARBA00010819"/>
    </source>
</evidence>
<dbReference type="KEGG" id="lji:ELX58_03265"/>
<evidence type="ECO:0000256" key="12">
    <source>
        <dbReference type="ARBA" id="ARBA00031951"/>
    </source>
</evidence>
<comment type="catalytic activity">
    <reaction evidence="1">
        <text>Hydrolyzes Xaa-Pro-|- bonds to release unblocked, N-terminal dipeptides from substrates including Ala-Pro-|-p-nitroanilide and (sequentially) Tyr-Pro-|-Phe-Pro-|-Gly-Pro-|-Ile.</text>
        <dbReference type="EC" id="3.4.14.11"/>
    </reaction>
</comment>
<reference evidence="16" key="1">
    <citation type="submission" date="2018-12" db="EMBL/GenBank/DDBJ databases">
        <title>A new species of lactobacillus.</title>
        <authorList>
            <person name="Jian Y."/>
            <person name="Xin L."/>
            <person name="Hong Z.J."/>
            <person name="Ming L.Z."/>
            <person name="Hong X.Z."/>
        </authorList>
    </citation>
    <scope>NUCLEOTIDE SEQUENCE [LARGE SCALE GENOMIC DNA]</scope>
    <source>
        <strain evidence="16">HSLZ-75</strain>
    </source>
</reference>
<keyword evidence="10" id="KW-0720">Serine protease</keyword>
<evidence type="ECO:0000256" key="6">
    <source>
        <dbReference type="ARBA" id="ARBA00014682"/>
    </source>
</evidence>
<keyword evidence="9 15" id="KW-0378">Hydrolase</keyword>
<dbReference type="Pfam" id="PF08530">
    <property type="entry name" value="PepX_C"/>
    <property type="match status" value="1"/>
</dbReference>
<dbReference type="SUPFAM" id="SSF81761">
    <property type="entry name" value="X-Prolyl dipeptidyl aminopeptidase PepX, N-terminal domain"/>
    <property type="match status" value="1"/>
</dbReference>
<evidence type="ECO:0000259" key="14">
    <source>
        <dbReference type="SMART" id="SM00940"/>
    </source>
</evidence>
<keyword evidence="7" id="KW-0031">Aminopeptidase</keyword>
<evidence type="ECO:0000259" key="13">
    <source>
        <dbReference type="SMART" id="SM00939"/>
    </source>
</evidence>
<name>A0A4P6ZKG7_9LACO</name>
<evidence type="ECO:0000256" key="5">
    <source>
        <dbReference type="ARBA" id="ARBA00012463"/>
    </source>
</evidence>
<dbReference type="InterPro" id="IPR029058">
    <property type="entry name" value="AB_hydrolase_fold"/>
</dbReference>
<evidence type="ECO:0000313" key="16">
    <source>
        <dbReference type="Proteomes" id="UP000294321"/>
    </source>
</evidence>
<protein>
    <recommendedName>
        <fullName evidence="6">Xaa-Pro dipeptidyl-peptidase</fullName>
        <ecNumber evidence="5">3.4.14.11</ecNumber>
    </recommendedName>
    <alternativeName>
        <fullName evidence="12">X-Pro dipeptidyl-peptidase</fullName>
    </alternativeName>
    <alternativeName>
        <fullName evidence="11">X-prolyl-dipeptidyl aminopeptidase</fullName>
    </alternativeName>
</protein>
<evidence type="ECO:0000256" key="8">
    <source>
        <dbReference type="ARBA" id="ARBA00022670"/>
    </source>
</evidence>
<dbReference type="InterPro" id="IPR008252">
    <property type="entry name" value="Pept_S15_Xpro"/>
</dbReference>
<dbReference type="EC" id="3.4.14.11" evidence="5"/>
<dbReference type="Pfam" id="PF09168">
    <property type="entry name" value="PepX_N"/>
    <property type="match status" value="1"/>
</dbReference>
<dbReference type="OrthoDB" id="319764at2"/>
<dbReference type="InterPro" id="IPR036313">
    <property type="entry name" value="PepX_N_dom_sf"/>
</dbReference>
<evidence type="ECO:0000256" key="4">
    <source>
        <dbReference type="ARBA" id="ARBA00011738"/>
    </source>
</evidence>
<dbReference type="SUPFAM" id="SSF53474">
    <property type="entry name" value="alpha/beta-Hydrolases"/>
    <property type="match status" value="1"/>
</dbReference>
<dbReference type="InterPro" id="IPR008979">
    <property type="entry name" value="Galactose-bd-like_sf"/>
</dbReference>
<evidence type="ECO:0000256" key="9">
    <source>
        <dbReference type="ARBA" id="ARBA00022801"/>
    </source>
</evidence>
<dbReference type="InterPro" id="IPR013736">
    <property type="entry name" value="Xaa-Pro_dipept_C"/>
</dbReference>
<evidence type="ECO:0000256" key="1">
    <source>
        <dbReference type="ARBA" id="ARBA00000123"/>
    </source>
</evidence>
<dbReference type="InterPro" id="IPR015251">
    <property type="entry name" value="PepX_N_dom"/>
</dbReference>
<comment type="similarity">
    <text evidence="3">Belongs to the peptidase S15 family.</text>
</comment>
<comment type="subunit">
    <text evidence="4">Homodimer.</text>
</comment>
<dbReference type="NCBIfam" id="NF003781">
    <property type="entry name" value="PRK05371.1-2"/>
    <property type="match status" value="1"/>
</dbReference>
<keyword evidence="8" id="KW-0645">Protease</keyword>
<dbReference type="RefSeq" id="WP_133441735.1">
    <property type="nucleotide sequence ID" value="NZ_CP034726.1"/>
</dbReference>
<dbReference type="SMART" id="SM00939">
    <property type="entry name" value="PepX_C"/>
    <property type="match status" value="1"/>
</dbReference>
<organism evidence="15 16">
    <name type="scientific">Acetilactobacillus jinshanensis</name>
    <dbReference type="NCBI Taxonomy" id="1720083"/>
    <lineage>
        <taxon>Bacteria</taxon>
        <taxon>Bacillati</taxon>
        <taxon>Bacillota</taxon>
        <taxon>Bacilli</taxon>
        <taxon>Lactobacillales</taxon>
        <taxon>Lactobacillaceae</taxon>
        <taxon>Acetilactobacillus</taxon>
    </lineage>
</organism>
<dbReference type="Pfam" id="PF02129">
    <property type="entry name" value="Peptidase_S15"/>
    <property type="match status" value="1"/>
</dbReference>
<evidence type="ECO:0000256" key="10">
    <source>
        <dbReference type="ARBA" id="ARBA00022825"/>
    </source>
</evidence>